<dbReference type="InterPro" id="IPR001533">
    <property type="entry name" value="Pterin_deHydtase"/>
</dbReference>
<dbReference type="GO" id="GO:0006729">
    <property type="term" value="P:tetrahydrobiopterin biosynthetic process"/>
    <property type="evidence" value="ECO:0007669"/>
    <property type="project" value="InterPro"/>
</dbReference>
<evidence type="ECO:0000313" key="6">
    <source>
        <dbReference type="EMBL" id="KAI3913973.1"/>
    </source>
</evidence>
<reference evidence="6" key="1">
    <citation type="submission" date="2022-04" db="EMBL/GenBank/DDBJ databases">
        <title>A functionally conserved STORR gene fusion in Papaver species that diverged 16.8 million years ago.</title>
        <authorList>
            <person name="Catania T."/>
        </authorList>
    </citation>
    <scope>NUCLEOTIDE SEQUENCE</scope>
    <source>
        <strain evidence="6">S-188037</strain>
    </source>
</reference>
<dbReference type="AlphaFoldDB" id="A0AAD4XHW5"/>
<protein>
    <recommendedName>
        <fullName evidence="3">4a-hydroxytetrahydrobiopterin dehydratase</fullName>
        <ecNumber evidence="3">4.2.1.96</ecNumber>
    </recommendedName>
    <alternativeName>
        <fullName evidence="5">4-alpha-hydroxy-tetrahydropterin dehydratase</fullName>
    </alternativeName>
</protein>
<accession>A0AAD4XHW5</accession>
<keyword evidence="4" id="KW-0456">Lyase</keyword>
<evidence type="ECO:0000256" key="5">
    <source>
        <dbReference type="ARBA" id="ARBA00030497"/>
    </source>
</evidence>
<dbReference type="PANTHER" id="PTHR12599:SF0">
    <property type="entry name" value="PTERIN-4-ALPHA-CARBINOLAMINE DEHYDRATASE"/>
    <property type="match status" value="1"/>
</dbReference>
<gene>
    <name evidence="6" type="ORF">MKW98_010785</name>
</gene>
<comment type="catalytic activity">
    <reaction evidence="1">
        <text>(4aS,6R)-4a-hydroxy-L-erythro-5,6,7,8-tetrahydrobiopterin = (6R)-L-erythro-6,7-dihydrobiopterin + H2O</text>
        <dbReference type="Rhea" id="RHEA:11920"/>
        <dbReference type="ChEBI" id="CHEBI:15377"/>
        <dbReference type="ChEBI" id="CHEBI:15642"/>
        <dbReference type="ChEBI" id="CHEBI:43120"/>
        <dbReference type="EC" id="4.2.1.96"/>
    </reaction>
</comment>
<comment type="caution">
    <text evidence="6">The sequence shown here is derived from an EMBL/GenBank/DDBJ whole genome shotgun (WGS) entry which is preliminary data.</text>
</comment>
<dbReference type="Gene3D" id="3.30.1360.20">
    <property type="entry name" value="Transcriptional coactivator/pterin dehydratase"/>
    <property type="match status" value="1"/>
</dbReference>
<sequence>MQNQKEELGTSTAANDLSTKKCVSCSSKDLRPMTEEAATKLISEVQGWNLVNEEGTLKLNRSWKVKNFTKGLELFKLVADIAEAENHHPDLHLTGWNNVKIDIWTHSVSGLTENDFILASKINTLDMQHLLRRKMKAVSNKAEE</sequence>
<evidence type="ECO:0000313" key="7">
    <source>
        <dbReference type="Proteomes" id="UP001202328"/>
    </source>
</evidence>
<dbReference type="Proteomes" id="UP001202328">
    <property type="component" value="Unassembled WGS sequence"/>
</dbReference>
<name>A0AAD4XHW5_9MAGN</name>
<dbReference type="Pfam" id="PF01329">
    <property type="entry name" value="Pterin_4a"/>
    <property type="match status" value="1"/>
</dbReference>
<evidence type="ECO:0000256" key="4">
    <source>
        <dbReference type="ARBA" id="ARBA00023239"/>
    </source>
</evidence>
<proteinExistence type="inferred from homology"/>
<dbReference type="GO" id="GO:0008124">
    <property type="term" value="F:4-alpha-hydroxytetrahydrobiopterin dehydratase activity"/>
    <property type="evidence" value="ECO:0007669"/>
    <property type="project" value="UniProtKB-EC"/>
</dbReference>
<comment type="similarity">
    <text evidence="2">Belongs to the pterin-4-alpha-carbinolamine dehydratase family.</text>
</comment>
<dbReference type="InterPro" id="IPR036428">
    <property type="entry name" value="PCD_sf"/>
</dbReference>
<evidence type="ECO:0000256" key="2">
    <source>
        <dbReference type="ARBA" id="ARBA00006472"/>
    </source>
</evidence>
<evidence type="ECO:0000256" key="3">
    <source>
        <dbReference type="ARBA" id="ARBA00013252"/>
    </source>
</evidence>
<dbReference type="CDD" id="cd00913">
    <property type="entry name" value="PCD_DCoH_subfamily_a"/>
    <property type="match status" value="1"/>
</dbReference>
<dbReference type="EC" id="4.2.1.96" evidence="3"/>
<dbReference type="SUPFAM" id="SSF55248">
    <property type="entry name" value="PCD-like"/>
    <property type="match status" value="1"/>
</dbReference>
<evidence type="ECO:0000256" key="1">
    <source>
        <dbReference type="ARBA" id="ARBA00001554"/>
    </source>
</evidence>
<keyword evidence="7" id="KW-1185">Reference proteome</keyword>
<dbReference type="GO" id="GO:0005739">
    <property type="term" value="C:mitochondrion"/>
    <property type="evidence" value="ECO:0007669"/>
    <property type="project" value="TreeGrafter"/>
</dbReference>
<dbReference type="EMBL" id="JAJJMB010009426">
    <property type="protein sequence ID" value="KAI3913973.1"/>
    <property type="molecule type" value="Genomic_DNA"/>
</dbReference>
<organism evidence="6 7">
    <name type="scientific">Papaver atlanticum</name>
    <dbReference type="NCBI Taxonomy" id="357466"/>
    <lineage>
        <taxon>Eukaryota</taxon>
        <taxon>Viridiplantae</taxon>
        <taxon>Streptophyta</taxon>
        <taxon>Embryophyta</taxon>
        <taxon>Tracheophyta</taxon>
        <taxon>Spermatophyta</taxon>
        <taxon>Magnoliopsida</taxon>
        <taxon>Ranunculales</taxon>
        <taxon>Papaveraceae</taxon>
        <taxon>Papaveroideae</taxon>
        <taxon>Papaver</taxon>
    </lineage>
</organism>
<dbReference type="PANTHER" id="PTHR12599">
    <property type="entry name" value="PTERIN-4-ALPHA-CARBINOLAMINE DEHYDRATASE"/>
    <property type="match status" value="1"/>
</dbReference>